<evidence type="ECO:0000313" key="2">
    <source>
        <dbReference type="Proteomes" id="UP000541857"/>
    </source>
</evidence>
<keyword evidence="2" id="KW-1185">Reference proteome</keyword>
<dbReference type="AlphaFoldDB" id="A0A7W2R4I2"/>
<comment type="caution">
    <text evidence="1">The sequence shown here is derived from an EMBL/GenBank/DDBJ whole genome shotgun (WGS) entry which is preliminary data.</text>
</comment>
<protein>
    <submittedName>
        <fullName evidence="1">DUF4374 domain-containing protein</fullName>
    </submittedName>
</protein>
<dbReference type="RefSeq" id="WP_182205435.1">
    <property type="nucleotide sequence ID" value="NZ_JACGLT010000007.1"/>
</dbReference>
<accession>A0A7W2R4I2</accession>
<dbReference type="InterPro" id="IPR025401">
    <property type="entry name" value="DUF4374"/>
</dbReference>
<name>A0A7W2R4I2_9FLAO</name>
<dbReference type="EMBL" id="JACGLT010000007">
    <property type="protein sequence ID" value="MBA6153130.1"/>
    <property type="molecule type" value="Genomic_DNA"/>
</dbReference>
<reference evidence="1 2" key="1">
    <citation type="submission" date="2020-07" db="EMBL/GenBank/DDBJ databases">
        <title>Bacterium isolated from marine sediment.</title>
        <authorList>
            <person name="Shang D."/>
        </authorList>
    </citation>
    <scope>NUCLEOTIDE SEQUENCE [LARGE SCALE GENOMIC DNA]</scope>
    <source>
        <strain evidence="1 2">F6074</strain>
    </source>
</reference>
<dbReference type="Pfam" id="PF14298">
    <property type="entry name" value="DUF4374"/>
    <property type="match status" value="2"/>
</dbReference>
<gene>
    <name evidence="1" type="ORF">H3Z82_10365</name>
</gene>
<organism evidence="1 2">
    <name type="scientific">Gelidibacter maritimus</name>
    <dbReference type="NCBI Taxonomy" id="2761487"/>
    <lineage>
        <taxon>Bacteria</taxon>
        <taxon>Pseudomonadati</taxon>
        <taxon>Bacteroidota</taxon>
        <taxon>Flavobacteriia</taxon>
        <taxon>Flavobacteriales</taxon>
        <taxon>Flavobacteriaceae</taxon>
        <taxon>Gelidibacter</taxon>
    </lineage>
</organism>
<sequence length="437" mass="47480">MRVSKLNFKKQNVFISAALAMSLCFYNCSSDDSVPGVEPDPNESGFHFFVSAEGESAEYLLTTDNLEEGNLSIAGNGQELEQSGYTWICNDNPSAAIGLIYQQGDPGVGLGYNLNDMGQLNELGQFQITSRFTSYGFFNNKAITSVGGQTPVDSDGNSLLDDNGNERSDGVTFNLIDLENNLALQERTITTLNIVHEGEQATLSGIVDLGNGEFLTGLVVSKPKDPNAGGGSSTGVITYPDSVWVAKYDANLILKTIYRDDRISYSSGRFRSQYYSQIGKSDNGDVYVFSGSYDENTTHPAGALKIDKGADAFDAAYYFNIQELSDGYKFRKVHHITKDYFLLEFYNDIEVASTGAATQYGIVKMEDKIFNWLNGMPSKNAIVSTGLPASHEGKLYFPITVEGENPAIYSIDPVSATATKGISVMATNIRAVGVLSY</sequence>
<dbReference type="Proteomes" id="UP000541857">
    <property type="component" value="Unassembled WGS sequence"/>
</dbReference>
<proteinExistence type="predicted"/>
<evidence type="ECO:0000313" key="1">
    <source>
        <dbReference type="EMBL" id="MBA6153130.1"/>
    </source>
</evidence>